<dbReference type="EC" id="1.6.6.9" evidence="6"/>
<dbReference type="GO" id="GO:0009061">
    <property type="term" value="P:anaerobic respiration"/>
    <property type="evidence" value="ECO:0007669"/>
    <property type="project" value="TreeGrafter"/>
</dbReference>
<dbReference type="InterPro" id="IPR009010">
    <property type="entry name" value="Asp_de-COase-like_dom_sf"/>
</dbReference>
<dbReference type="GO" id="GO:0009055">
    <property type="term" value="F:electron transfer activity"/>
    <property type="evidence" value="ECO:0007669"/>
    <property type="project" value="TreeGrafter"/>
</dbReference>
<dbReference type="GO" id="GO:0016491">
    <property type="term" value="F:oxidoreductase activity"/>
    <property type="evidence" value="ECO:0007669"/>
    <property type="project" value="UniProtKB-KW"/>
</dbReference>
<dbReference type="Pfam" id="PF01568">
    <property type="entry name" value="Molydop_binding"/>
    <property type="match status" value="1"/>
</dbReference>
<evidence type="ECO:0000313" key="7">
    <source>
        <dbReference type="Proteomes" id="UP000031666"/>
    </source>
</evidence>
<dbReference type="PANTHER" id="PTHR43742:SF4">
    <property type="entry name" value="TRIMETHYLAMINE-N-OXIDE REDUCTASE 1"/>
    <property type="match status" value="1"/>
</dbReference>
<evidence type="ECO:0000313" key="6">
    <source>
        <dbReference type="EMBL" id="GAM73576.1"/>
    </source>
</evidence>
<dbReference type="Gene3D" id="2.40.40.20">
    <property type="match status" value="1"/>
</dbReference>
<evidence type="ECO:0000256" key="3">
    <source>
        <dbReference type="ARBA" id="ARBA00022723"/>
    </source>
</evidence>
<accession>A0A0B8Q4X1</accession>
<dbReference type="InterPro" id="IPR006657">
    <property type="entry name" value="MoPterin_dinucl-bd_dom"/>
</dbReference>
<gene>
    <name evidence="6" type="ORF">JCM19241_3031</name>
</gene>
<dbReference type="GO" id="GO:0043546">
    <property type="term" value="F:molybdopterin cofactor binding"/>
    <property type="evidence" value="ECO:0007669"/>
    <property type="project" value="InterPro"/>
</dbReference>
<keyword evidence="3" id="KW-0479">Metal-binding</keyword>
<dbReference type="AlphaFoldDB" id="A0A0B8Q4X1"/>
<keyword evidence="2" id="KW-0500">Molybdenum</keyword>
<organism evidence="6 7">
    <name type="scientific">Vibrio ishigakensis</name>
    <dbReference type="NCBI Taxonomy" id="1481914"/>
    <lineage>
        <taxon>Bacteria</taxon>
        <taxon>Pseudomonadati</taxon>
        <taxon>Pseudomonadota</taxon>
        <taxon>Gammaproteobacteria</taxon>
        <taxon>Vibrionales</taxon>
        <taxon>Vibrionaceae</taxon>
        <taxon>Vibrio</taxon>
    </lineage>
</organism>
<dbReference type="PROSITE" id="PS00932">
    <property type="entry name" value="MOLYBDOPTERIN_PROK_3"/>
    <property type="match status" value="1"/>
</dbReference>
<dbReference type="GO" id="GO:0030288">
    <property type="term" value="C:outer membrane-bounded periplasmic space"/>
    <property type="evidence" value="ECO:0007669"/>
    <property type="project" value="TreeGrafter"/>
</dbReference>
<evidence type="ECO:0000259" key="5">
    <source>
        <dbReference type="Pfam" id="PF01568"/>
    </source>
</evidence>
<dbReference type="SUPFAM" id="SSF50692">
    <property type="entry name" value="ADC-like"/>
    <property type="match status" value="1"/>
</dbReference>
<dbReference type="GO" id="GO:0030151">
    <property type="term" value="F:molybdenum ion binding"/>
    <property type="evidence" value="ECO:0007669"/>
    <property type="project" value="TreeGrafter"/>
</dbReference>
<comment type="caution">
    <text evidence="6">The sequence shown here is derived from an EMBL/GenBank/DDBJ whole genome shotgun (WGS) entry which is preliminary data.</text>
</comment>
<reference evidence="6 7" key="2">
    <citation type="submission" date="2015-01" db="EMBL/GenBank/DDBJ databases">
        <authorList>
            <consortium name="NBRP consortium"/>
            <person name="Sawabe T."/>
            <person name="Meirelles P."/>
            <person name="Feng G."/>
            <person name="Sayaka M."/>
            <person name="Hattori M."/>
            <person name="Ohkuma M."/>
        </authorList>
    </citation>
    <scope>NUCLEOTIDE SEQUENCE [LARGE SCALE GENOMIC DNA]</scope>
    <source>
        <strain evidence="7">JCM 19241</strain>
    </source>
</reference>
<name>A0A0B8Q4X1_9VIBR</name>
<dbReference type="EMBL" id="BBSC01000001">
    <property type="protein sequence ID" value="GAM73576.1"/>
    <property type="molecule type" value="Genomic_DNA"/>
</dbReference>
<evidence type="ECO:0000256" key="1">
    <source>
        <dbReference type="ARBA" id="ARBA00001942"/>
    </source>
</evidence>
<protein>
    <submittedName>
        <fullName evidence="6">Trimethylamine-N-oxide reductase</fullName>
        <ecNumber evidence="6">1.6.6.9</ecNumber>
    </submittedName>
</protein>
<dbReference type="PANTHER" id="PTHR43742">
    <property type="entry name" value="TRIMETHYLAMINE-N-OXIDE REDUCTASE"/>
    <property type="match status" value="1"/>
</dbReference>
<reference evidence="6 7" key="1">
    <citation type="submission" date="2015-01" db="EMBL/GenBank/DDBJ databases">
        <title>Vibrio sp. C94 JCM 19241 whole genome shotgun sequence.</title>
        <authorList>
            <person name="Sawabe T."/>
            <person name="Meirelles P."/>
            <person name="Feng G."/>
            <person name="Sayaka M."/>
            <person name="Hattori M."/>
            <person name="Ohkuma M."/>
        </authorList>
    </citation>
    <scope>NUCLEOTIDE SEQUENCE [LARGE SCALE GENOMIC DNA]</scope>
    <source>
        <strain evidence="7">JCM 19241</strain>
    </source>
</reference>
<evidence type="ECO:0000256" key="2">
    <source>
        <dbReference type="ARBA" id="ARBA00022505"/>
    </source>
</evidence>
<comment type="cofactor">
    <cofactor evidence="1">
        <name>Mo-bis(molybdopterin guanine dinucleotide)</name>
        <dbReference type="ChEBI" id="CHEBI:60539"/>
    </cofactor>
</comment>
<dbReference type="InterPro" id="IPR050612">
    <property type="entry name" value="Prok_Mopterin_Oxidored"/>
</dbReference>
<keyword evidence="4 6" id="KW-0560">Oxidoreductase</keyword>
<dbReference type="STRING" id="1481914.JCM19241_3031"/>
<evidence type="ECO:0000256" key="4">
    <source>
        <dbReference type="ARBA" id="ARBA00023002"/>
    </source>
</evidence>
<dbReference type="InterPro" id="IPR006655">
    <property type="entry name" value="Mopterin_OxRdtase_prok_CS"/>
</dbReference>
<feature type="domain" description="Molybdopterin dinucleotide-binding" evidence="5">
    <location>
        <begin position="1"/>
        <end position="86"/>
    </location>
</feature>
<sequence>MNPNDAKAKGIKDGDLVRVFNDRGQLLAGAVVSSAYPEGVVRIEEGAWYGPLNEKIGAIDTYGDPNTLTQDIPSSELAQATSANTCLVDFEKFKGEVPPVTAFGGPIEVS</sequence>
<proteinExistence type="predicted"/>
<dbReference type="Proteomes" id="UP000031666">
    <property type="component" value="Unassembled WGS sequence"/>
</dbReference>